<keyword evidence="1" id="KW-0812">Transmembrane</keyword>
<dbReference type="AlphaFoldDB" id="A0AA36M5G6"/>
<organism evidence="2 3">
    <name type="scientific">Cylicocyclus nassatus</name>
    <name type="common">Nematode worm</name>
    <dbReference type="NCBI Taxonomy" id="53992"/>
    <lineage>
        <taxon>Eukaryota</taxon>
        <taxon>Metazoa</taxon>
        <taxon>Ecdysozoa</taxon>
        <taxon>Nematoda</taxon>
        <taxon>Chromadorea</taxon>
        <taxon>Rhabditida</taxon>
        <taxon>Rhabditina</taxon>
        <taxon>Rhabditomorpha</taxon>
        <taxon>Strongyloidea</taxon>
        <taxon>Strongylidae</taxon>
        <taxon>Cylicocyclus</taxon>
    </lineage>
</organism>
<sequence>MSKNASWTNYYTSSSAILSAILHSVSDMLLYLAYGILTLGQAIQLFKEEYDTAKIAGMPESWIQGQIAEKAAEYNVNEVEDLLLSYPRYKESLEKLVTIYLQRFNNLAKEELRFFLKIFPHFLNTYTVKILPPRNFNATRKYVCRDYKQLAAPARNNFDLNFPHRAKMLREHCGMNVTVF</sequence>
<name>A0AA36M5G6_CYLNA</name>
<evidence type="ECO:0000313" key="2">
    <source>
        <dbReference type="EMBL" id="CAJ0598490.1"/>
    </source>
</evidence>
<accession>A0AA36M5G6</accession>
<protein>
    <submittedName>
        <fullName evidence="2">Uncharacterized protein</fullName>
    </submittedName>
</protein>
<evidence type="ECO:0000256" key="1">
    <source>
        <dbReference type="SAM" id="Phobius"/>
    </source>
</evidence>
<evidence type="ECO:0000313" key="3">
    <source>
        <dbReference type="Proteomes" id="UP001176961"/>
    </source>
</evidence>
<dbReference type="EMBL" id="CATQJL010000223">
    <property type="protein sequence ID" value="CAJ0598490.1"/>
    <property type="molecule type" value="Genomic_DNA"/>
</dbReference>
<keyword evidence="3" id="KW-1185">Reference proteome</keyword>
<dbReference type="Proteomes" id="UP001176961">
    <property type="component" value="Unassembled WGS sequence"/>
</dbReference>
<comment type="caution">
    <text evidence="2">The sequence shown here is derived from an EMBL/GenBank/DDBJ whole genome shotgun (WGS) entry which is preliminary data.</text>
</comment>
<feature type="transmembrane region" description="Helical" evidence="1">
    <location>
        <begin position="16"/>
        <end position="37"/>
    </location>
</feature>
<reference evidence="2" key="1">
    <citation type="submission" date="2023-07" db="EMBL/GenBank/DDBJ databases">
        <authorList>
            <consortium name="CYATHOMIX"/>
        </authorList>
    </citation>
    <scope>NUCLEOTIDE SEQUENCE</scope>
    <source>
        <strain evidence="2">N/A</strain>
    </source>
</reference>
<keyword evidence="1" id="KW-1133">Transmembrane helix</keyword>
<keyword evidence="1" id="KW-0472">Membrane</keyword>
<gene>
    <name evidence="2" type="ORF">CYNAS_LOCUS10473</name>
</gene>
<proteinExistence type="predicted"/>